<dbReference type="Pfam" id="PF01408">
    <property type="entry name" value="GFO_IDH_MocA"/>
    <property type="match status" value="1"/>
</dbReference>
<dbReference type="InterPro" id="IPR036291">
    <property type="entry name" value="NAD(P)-bd_dom_sf"/>
</dbReference>
<accession>A0A388TDG3</accession>
<dbReference type="SUPFAM" id="SSF51735">
    <property type="entry name" value="NAD(P)-binding Rossmann-fold domains"/>
    <property type="match status" value="1"/>
</dbReference>
<dbReference type="InterPro" id="IPR055170">
    <property type="entry name" value="GFO_IDH_MocA-like_dom"/>
</dbReference>
<dbReference type="EMBL" id="BGZN01000057">
    <property type="protein sequence ID" value="GBR74593.1"/>
    <property type="molecule type" value="Genomic_DNA"/>
</dbReference>
<evidence type="ECO:0000313" key="3">
    <source>
        <dbReference type="EMBL" id="GBR74593.1"/>
    </source>
</evidence>
<dbReference type="Pfam" id="PF22725">
    <property type="entry name" value="GFO_IDH_MocA_C3"/>
    <property type="match status" value="1"/>
</dbReference>
<feature type="domain" description="GFO/IDH/MocA-like oxidoreductase" evidence="2">
    <location>
        <begin position="128"/>
        <end position="236"/>
    </location>
</feature>
<organism evidence="3 4">
    <name type="scientific">Termititenax aidoneus</name>
    <dbReference type="NCBI Taxonomy" id="2218524"/>
    <lineage>
        <taxon>Bacteria</taxon>
        <taxon>Bacillati</taxon>
        <taxon>Candidatus Margulisiibacteriota</taxon>
        <taxon>Candidatus Termititenacia</taxon>
        <taxon>Candidatus Termititenacales</taxon>
        <taxon>Candidatus Termititenacaceae</taxon>
        <taxon>Candidatus Termititenax</taxon>
    </lineage>
</organism>
<dbReference type="Gene3D" id="3.40.50.720">
    <property type="entry name" value="NAD(P)-binding Rossmann-like Domain"/>
    <property type="match status" value="1"/>
</dbReference>
<dbReference type="InterPro" id="IPR051450">
    <property type="entry name" value="Gfo/Idh/MocA_Oxidoreductases"/>
</dbReference>
<protein>
    <submittedName>
        <fullName evidence="3">Oxidoreductase Gfo/Idh/MocA family/transferase</fullName>
    </submittedName>
</protein>
<dbReference type="GO" id="GO:0000166">
    <property type="term" value="F:nucleotide binding"/>
    <property type="evidence" value="ECO:0007669"/>
    <property type="project" value="InterPro"/>
</dbReference>
<dbReference type="InterPro" id="IPR000683">
    <property type="entry name" value="Gfo/Idh/MocA-like_OxRdtase_N"/>
</dbReference>
<dbReference type="AlphaFoldDB" id="A0A388TDG3"/>
<gene>
    <name evidence="3" type="ORF">NO1_1742</name>
</gene>
<dbReference type="GO" id="GO:0016740">
    <property type="term" value="F:transferase activity"/>
    <property type="evidence" value="ECO:0007669"/>
    <property type="project" value="UniProtKB-KW"/>
</dbReference>
<evidence type="ECO:0000313" key="4">
    <source>
        <dbReference type="Proteomes" id="UP000269352"/>
    </source>
</evidence>
<dbReference type="PANTHER" id="PTHR43377">
    <property type="entry name" value="BILIVERDIN REDUCTASE A"/>
    <property type="match status" value="1"/>
</dbReference>
<evidence type="ECO:0000259" key="1">
    <source>
        <dbReference type="Pfam" id="PF01408"/>
    </source>
</evidence>
<feature type="domain" description="Gfo/Idh/MocA-like oxidoreductase N-terminal" evidence="1">
    <location>
        <begin position="2"/>
        <end position="119"/>
    </location>
</feature>
<keyword evidence="4" id="KW-1185">Reference proteome</keyword>
<comment type="caution">
    <text evidence="3">The sequence shown here is derived from an EMBL/GenBank/DDBJ whole genome shotgun (WGS) entry which is preliminary data.</text>
</comment>
<proteinExistence type="predicted"/>
<sequence length="334" mass="37320">MINIAQIGIGRWGKNLLRNHYQIGSLKLACDLDQNNIDTALQQYPDLKITKNVDDVLNNPDIDAVVIATPASTHFALGKKVLEAGKHVYIEKPIVLRQQDLQDLMNLAAAKNKILMEGHLLLYHGAVNRMRQAIQDGLIGEVQQVYCRRTGLGAIRFESNVLWDLGTHDISVVYYLLDEHPAVISAQAAQFYPQKTAEVVFTAIKFASGKIAHIHNSWLDPHKDRKAIAVGTQGMLIMDELAADGKVKFVKKRVAYDPAKKFEHERYAYIDEGAEVLDYSEVEPLREECLHFLQCCETGAIPRSGGANSLRVLKTLLAAQQSLERDGVPIKYPQ</sequence>
<evidence type="ECO:0000259" key="2">
    <source>
        <dbReference type="Pfam" id="PF22725"/>
    </source>
</evidence>
<name>A0A388TDG3_TERA1</name>
<dbReference type="Proteomes" id="UP000269352">
    <property type="component" value="Unassembled WGS sequence"/>
</dbReference>
<dbReference type="PANTHER" id="PTHR43377:SF6">
    <property type="entry name" value="GFO_IDH_MOCA-LIKE OXIDOREDUCTASE N-TERMINAL DOMAIN-CONTAINING PROTEIN"/>
    <property type="match status" value="1"/>
</dbReference>
<dbReference type="Gene3D" id="3.30.360.10">
    <property type="entry name" value="Dihydrodipicolinate Reductase, domain 2"/>
    <property type="match status" value="1"/>
</dbReference>
<reference evidence="3 4" key="1">
    <citation type="journal article" date="2019" name="ISME J.">
        <title>Genome analyses of uncultured TG2/ZB3 bacteria in 'Margulisbacteria' specifically attached to ectosymbiotic spirochetes of protists in the termite gut.</title>
        <authorList>
            <person name="Utami Y.D."/>
            <person name="Kuwahara H."/>
            <person name="Igai K."/>
            <person name="Murakami T."/>
            <person name="Sugaya K."/>
            <person name="Morikawa T."/>
            <person name="Nagura Y."/>
            <person name="Yuki M."/>
            <person name="Deevong P."/>
            <person name="Inoue T."/>
            <person name="Kihara K."/>
            <person name="Lo N."/>
            <person name="Yamada A."/>
            <person name="Ohkuma M."/>
            <person name="Hongoh Y."/>
        </authorList>
    </citation>
    <scope>NUCLEOTIDE SEQUENCE [LARGE SCALE GENOMIC DNA]</scope>
    <source>
        <strain evidence="3">NkOx7-01</strain>
    </source>
</reference>
<dbReference type="SUPFAM" id="SSF55347">
    <property type="entry name" value="Glyceraldehyde-3-phosphate dehydrogenase-like, C-terminal domain"/>
    <property type="match status" value="1"/>
</dbReference>